<evidence type="ECO:0000313" key="1">
    <source>
        <dbReference type="EMBL" id="GER33524.1"/>
    </source>
</evidence>
<evidence type="ECO:0000313" key="2">
    <source>
        <dbReference type="Proteomes" id="UP000325081"/>
    </source>
</evidence>
<sequence>MKTRIRTGRAALVEAATVRSDPIRAGDYGRPFPPVTGQRRRFDQSRLRVRSKTASEMEVAVDKPTRGASILQNLFPSFCKKSWRRNIWKARNKWLYKGDWIHERHNKNPLLTTISFFLSFLCEHLLQNTNEGHVMWDQHSVNRRTRTVALLNPQPPHRLASANFLKESGQPQSCLVENRDLIRDTPLLSRPLPASLLLEKLPSVVGPSGSISNFLIILANKNSRKANTNYNNARDGLSACDELKKDNPKTENIGL</sequence>
<gene>
    <name evidence="1" type="ORF">STAS_09670</name>
</gene>
<comment type="caution">
    <text evidence="1">The sequence shown here is derived from an EMBL/GenBank/DDBJ whole genome shotgun (WGS) entry which is preliminary data.</text>
</comment>
<proteinExistence type="predicted"/>
<organism evidence="1 2">
    <name type="scientific">Striga asiatica</name>
    <name type="common">Asiatic witchweed</name>
    <name type="synonym">Buchnera asiatica</name>
    <dbReference type="NCBI Taxonomy" id="4170"/>
    <lineage>
        <taxon>Eukaryota</taxon>
        <taxon>Viridiplantae</taxon>
        <taxon>Streptophyta</taxon>
        <taxon>Embryophyta</taxon>
        <taxon>Tracheophyta</taxon>
        <taxon>Spermatophyta</taxon>
        <taxon>Magnoliopsida</taxon>
        <taxon>eudicotyledons</taxon>
        <taxon>Gunneridae</taxon>
        <taxon>Pentapetalae</taxon>
        <taxon>asterids</taxon>
        <taxon>lamiids</taxon>
        <taxon>Lamiales</taxon>
        <taxon>Orobanchaceae</taxon>
        <taxon>Buchnereae</taxon>
        <taxon>Striga</taxon>
    </lineage>
</organism>
<dbReference type="Proteomes" id="UP000325081">
    <property type="component" value="Unassembled WGS sequence"/>
</dbReference>
<dbReference type="AlphaFoldDB" id="A0A5A7PLD5"/>
<accession>A0A5A7PLD5</accession>
<name>A0A5A7PLD5_STRAF</name>
<keyword evidence="2" id="KW-1185">Reference proteome</keyword>
<reference evidence="2" key="1">
    <citation type="journal article" date="2019" name="Curr. Biol.">
        <title>Genome Sequence of Striga asiatica Provides Insight into the Evolution of Plant Parasitism.</title>
        <authorList>
            <person name="Yoshida S."/>
            <person name="Kim S."/>
            <person name="Wafula E.K."/>
            <person name="Tanskanen J."/>
            <person name="Kim Y.M."/>
            <person name="Honaas L."/>
            <person name="Yang Z."/>
            <person name="Spallek T."/>
            <person name="Conn C.E."/>
            <person name="Ichihashi Y."/>
            <person name="Cheong K."/>
            <person name="Cui S."/>
            <person name="Der J.P."/>
            <person name="Gundlach H."/>
            <person name="Jiao Y."/>
            <person name="Hori C."/>
            <person name="Ishida J.K."/>
            <person name="Kasahara H."/>
            <person name="Kiba T."/>
            <person name="Kim M.S."/>
            <person name="Koo N."/>
            <person name="Laohavisit A."/>
            <person name="Lee Y.H."/>
            <person name="Lumba S."/>
            <person name="McCourt P."/>
            <person name="Mortimer J.C."/>
            <person name="Mutuku J.M."/>
            <person name="Nomura T."/>
            <person name="Sasaki-Sekimoto Y."/>
            <person name="Seto Y."/>
            <person name="Wang Y."/>
            <person name="Wakatake T."/>
            <person name="Sakakibara H."/>
            <person name="Demura T."/>
            <person name="Yamaguchi S."/>
            <person name="Yoneyama K."/>
            <person name="Manabe R.I."/>
            <person name="Nelson D.C."/>
            <person name="Schulman A.H."/>
            <person name="Timko M.P."/>
            <person name="dePamphilis C.W."/>
            <person name="Choi D."/>
            <person name="Shirasu K."/>
        </authorList>
    </citation>
    <scope>NUCLEOTIDE SEQUENCE [LARGE SCALE GENOMIC DNA]</scope>
    <source>
        <strain evidence="2">cv. UVA1</strain>
    </source>
</reference>
<dbReference type="EMBL" id="BKCP01004739">
    <property type="protein sequence ID" value="GER33524.1"/>
    <property type="molecule type" value="Genomic_DNA"/>
</dbReference>
<protein>
    <submittedName>
        <fullName evidence="1">Uncharacterized protein</fullName>
    </submittedName>
</protein>